<protein>
    <recommendedName>
        <fullName evidence="1">Magnesium transporter MgtE intracellular domain-containing protein</fullName>
    </recommendedName>
</protein>
<name>A0AAE0GLN2_9CHLO</name>
<dbReference type="AlphaFoldDB" id="A0AAE0GLN2"/>
<dbReference type="GO" id="GO:0016020">
    <property type="term" value="C:membrane"/>
    <property type="evidence" value="ECO:0007669"/>
    <property type="project" value="InterPro"/>
</dbReference>
<dbReference type="InterPro" id="IPR006669">
    <property type="entry name" value="MgtE_transporter"/>
</dbReference>
<proteinExistence type="predicted"/>
<reference evidence="2 3" key="1">
    <citation type="journal article" date="2015" name="Genome Biol. Evol.">
        <title>Comparative Genomics of a Bacterivorous Green Alga Reveals Evolutionary Causalities and Consequences of Phago-Mixotrophic Mode of Nutrition.</title>
        <authorList>
            <person name="Burns J.A."/>
            <person name="Paasch A."/>
            <person name="Narechania A."/>
            <person name="Kim E."/>
        </authorList>
    </citation>
    <scope>NUCLEOTIDE SEQUENCE [LARGE SCALE GENOMIC DNA]</scope>
    <source>
        <strain evidence="2 3">PLY_AMNH</strain>
    </source>
</reference>
<organism evidence="2 3">
    <name type="scientific">Cymbomonas tetramitiformis</name>
    <dbReference type="NCBI Taxonomy" id="36881"/>
    <lineage>
        <taxon>Eukaryota</taxon>
        <taxon>Viridiplantae</taxon>
        <taxon>Chlorophyta</taxon>
        <taxon>Pyramimonadophyceae</taxon>
        <taxon>Pyramimonadales</taxon>
        <taxon>Pyramimonadaceae</taxon>
        <taxon>Cymbomonas</taxon>
    </lineage>
</organism>
<comment type="caution">
    <text evidence="2">The sequence shown here is derived from an EMBL/GenBank/DDBJ whole genome shotgun (WGS) entry which is preliminary data.</text>
</comment>
<feature type="domain" description="Magnesium transporter MgtE intracellular" evidence="1">
    <location>
        <begin position="263"/>
        <end position="350"/>
    </location>
</feature>
<gene>
    <name evidence="2" type="ORF">CYMTET_12445</name>
</gene>
<dbReference type="PANTHER" id="PTHR43773">
    <property type="entry name" value="MAGNESIUM TRANSPORTER MGTE"/>
    <property type="match status" value="1"/>
</dbReference>
<evidence type="ECO:0000313" key="2">
    <source>
        <dbReference type="EMBL" id="KAK3279681.1"/>
    </source>
</evidence>
<dbReference type="SUPFAM" id="SSF158791">
    <property type="entry name" value="MgtE N-terminal domain-like"/>
    <property type="match status" value="4"/>
</dbReference>
<dbReference type="PANTHER" id="PTHR43773:SF1">
    <property type="entry name" value="MAGNESIUM TRANSPORTER MGTE"/>
    <property type="match status" value="1"/>
</dbReference>
<dbReference type="InterPro" id="IPR006668">
    <property type="entry name" value="Mg_transptr_MgtE_intracell_dom"/>
</dbReference>
<evidence type="ECO:0000313" key="3">
    <source>
        <dbReference type="Proteomes" id="UP001190700"/>
    </source>
</evidence>
<keyword evidence="3" id="KW-1185">Reference proteome</keyword>
<dbReference type="Pfam" id="PF03448">
    <property type="entry name" value="MgtE_N"/>
    <property type="match status" value="1"/>
</dbReference>
<evidence type="ECO:0000259" key="1">
    <source>
        <dbReference type="Pfam" id="PF03448"/>
    </source>
</evidence>
<feature type="non-terminal residue" evidence="2">
    <location>
        <position position="1"/>
    </location>
</feature>
<dbReference type="Proteomes" id="UP001190700">
    <property type="component" value="Unassembled WGS sequence"/>
</dbReference>
<sequence>QFLDMTLTAYSAAAVFCPTRTEQHCRLRPPPLTPWEACVCLEQLSVSDYVMILDHMHDSEREAIMRALSRDCILANAKKSQEAALLTIDALTVDSLTHAANTVAWRQLLNTIERKKVVALLEHLPTAHSARFLTELTVQDIVSARRFMHDMAFACANRVLCNLPPWSTSTIIKELPHTWTAAHLDDMDVTQAVAILHKLPRAKARAILGIIQPAAAGLVLLNMEEGKRKELMTAMVSSGSSGPILNSLEPAKAEAVLRVQSTGEVVQHLGSMSMAQAAALLLAMPGARALEVMRSMQVGMCAQLLGRCSKADAVVLLEQMPLARCAELLPLLPCATAASIMSTMEARSAGKMLGALLPQADTTSSVRDLASRNKFILALLLEISLADVAKVMATMMDCECMKILQVLAESTDVSTKLLLHLRAGQATRLLQALPRQQAATLLERAGSEKCADHLMLMPVATAAEVVACWAPAVAKARLDPLRTEYMASILAECGAKCPGLLLEVEIRRLAVCIHLMPRSVAVDLLMQMPLMRSAQILASLAANELTMDAGAQLLGQMDLQIATPILAAVDVTHLHTLFTRPALTPKQAAALLRLQATKLADQVLVTLSMPRVASILQAMGAADAKEIYGRADLAWCVEVIDAMETAAVAEVFAAMPLEFSTGIVNGLHVNAALELVQRMAAIPHPALGVLAATFQALPMETACFILQRMEVAQAGAILRHLHAHGAKMHEIIAVLPVERACSLLVSPPPTRPLSPIPDQLPPPSPQAPACRLRLHTADEACRFGCTHFMRPLSCTCVTRGPSHLRDPRLLSPA</sequence>
<dbReference type="GO" id="GO:0015095">
    <property type="term" value="F:magnesium ion transmembrane transporter activity"/>
    <property type="evidence" value="ECO:0007669"/>
    <property type="project" value="InterPro"/>
</dbReference>
<accession>A0AAE0GLN2</accession>
<dbReference type="EMBL" id="LGRX02004727">
    <property type="protein sequence ID" value="KAK3279681.1"/>
    <property type="molecule type" value="Genomic_DNA"/>
</dbReference>